<dbReference type="PANTHER" id="PTHR34992">
    <property type="entry name" value="HYPHAL ANASTAMOSIS-7 PROTEIN"/>
    <property type="match status" value="1"/>
</dbReference>
<gene>
    <name evidence="11" type="ORF">QCA50_004403</name>
</gene>
<evidence type="ECO:0000259" key="10">
    <source>
        <dbReference type="Pfam" id="PF20238"/>
    </source>
</evidence>
<comment type="caution">
    <text evidence="11">The sequence shown here is derived from an EMBL/GenBank/DDBJ whole genome shotgun (WGS) entry which is preliminary data.</text>
</comment>
<name>A0AAW0GTV3_9APHY</name>
<keyword evidence="3" id="KW-0336">GPI-anchor</keyword>
<dbReference type="Proteomes" id="UP001385951">
    <property type="component" value="Unassembled WGS sequence"/>
</dbReference>
<dbReference type="InterPro" id="IPR046530">
    <property type="entry name" value="BIM1-like_dom"/>
</dbReference>
<dbReference type="CDD" id="cd21176">
    <property type="entry name" value="LPMO_auxiliary-like"/>
    <property type="match status" value="1"/>
</dbReference>
<evidence type="ECO:0000256" key="7">
    <source>
        <dbReference type="ARBA" id="ARBA00023288"/>
    </source>
</evidence>
<keyword evidence="7" id="KW-0449">Lipoprotein</keyword>
<reference evidence="11 12" key="1">
    <citation type="submission" date="2022-09" db="EMBL/GenBank/DDBJ databases">
        <authorList>
            <person name="Palmer J.M."/>
        </authorList>
    </citation>
    <scope>NUCLEOTIDE SEQUENCE [LARGE SCALE GENOMIC DNA]</scope>
    <source>
        <strain evidence="11 12">DSM 7382</strain>
    </source>
</reference>
<evidence type="ECO:0000256" key="4">
    <source>
        <dbReference type="ARBA" id="ARBA00022729"/>
    </source>
</evidence>
<comment type="subcellular location">
    <subcellularLocation>
        <location evidence="1">Cell membrane</location>
        <topology evidence="1">Lipid-anchor</topology>
        <topology evidence="1">GPI-anchor</topology>
    </subcellularLocation>
</comment>
<keyword evidence="6" id="KW-0325">Glycoprotein</keyword>
<feature type="chain" id="PRO_5043889201" description="Copper acquisition factor BIM1-like domain-containing protein" evidence="9">
    <location>
        <begin position="19"/>
        <end position="229"/>
    </location>
</feature>
<dbReference type="EMBL" id="JASBNA010000004">
    <property type="protein sequence ID" value="KAK7692770.1"/>
    <property type="molecule type" value="Genomic_DNA"/>
</dbReference>
<keyword evidence="2" id="KW-1003">Cell membrane</keyword>
<evidence type="ECO:0000256" key="1">
    <source>
        <dbReference type="ARBA" id="ARBA00004609"/>
    </source>
</evidence>
<feature type="region of interest" description="Disordered" evidence="8">
    <location>
        <begin position="153"/>
        <end position="204"/>
    </location>
</feature>
<keyword evidence="12" id="KW-1185">Reference proteome</keyword>
<evidence type="ECO:0000313" key="12">
    <source>
        <dbReference type="Proteomes" id="UP001385951"/>
    </source>
</evidence>
<dbReference type="PANTHER" id="PTHR34992:SF11">
    <property type="entry name" value="COPPER ACQUISITION FACTOR BIM1-LIKE DOMAIN-CONTAINING PROTEIN"/>
    <property type="match status" value="1"/>
</dbReference>
<dbReference type="GO" id="GO:0005886">
    <property type="term" value="C:plasma membrane"/>
    <property type="evidence" value="ECO:0007669"/>
    <property type="project" value="UniProtKB-SubCell"/>
</dbReference>
<evidence type="ECO:0000256" key="3">
    <source>
        <dbReference type="ARBA" id="ARBA00022622"/>
    </source>
</evidence>
<evidence type="ECO:0000256" key="2">
    <source>
        <dbReference type="ARBA" id="ARBA00022475"/>
    </source>
</evidence>
<evidence type="ECO:0000256" key="6">
    <source>
        <dbReference type="ARBA" id="ARBA00023180"/>
    </source>
</evidence>
<dbReference type="AlphaFoldDB" id="A0AAW0GTV3"/>
<evidence type="ECO:0000256" key="8">
    <source>
        <dbReference type="SAM" id="MobiDB-lite"/>
    </source>
</evidence>
<protein>
    <recommendedName>
        <fullName evidence="10">Copper acquisition factor BIM1-like domain-containing protein</fullName>
    </recommendedName>
</protein>
<evidence type="ECO:0000256" key="9">
    <source>
        <dbReference type="SAM" id="SignalP"/>
    </source>
</evidence>
<keyword evidence="5" id="KW-0472">Membrane</keyword>
<dbReference type="InterPro" id="IPR046936">
    <property type="entry name" value="BIM1-like"/>
</dbReference>
<feature type="compositionally biased region" description="Low complexity" evidence="8">
    <location>
        <begin position="168"/>
        <end position="201"/>
    </location>
</feature>
<feature type="compositionally biased region" description="Polar residues" evidence="8">
    <location>
        <begin position="153"/>
        <end position="167"/>
    </location>
</feature>
<proteinExistence type="predicted"/>
<dbReference type="GO" id="GO:0098552">
    <property type="term" value="C:side of membrane"/>
    <property type="evidence" value="ECO:0007669"/>
    <property type="project" value="UniProtKB-KW"/>
</dbReference>
<sequence>MYFASSALLLGFSAVASAHFHLQFPPPRGLFVEDQEPTFCDGYTTSVDNRTQFPLNNGVVSITSEHPKWTFGVIVSTVQNPTNFANFSQAVPFFQTTGEGPACFPLNLASSGVSGLNDGVNATLQFVFDGGDGTLYQCSDVILSNAATIPSNVSCTNGTSGTTRPVQSASGFSTGAPSGTGSPSASLTSSGSSAPSPTGSGNNNGAIQNSAVSVAVVMSVMAALAATML</sequence>
<evidence type="ECO:0000313" key="11">
    <source>
        <dbReference type="EMBL" id="KAK7692770.1"/>
    </source>
</evidence>
<feature type="signal peptide" evidence="9">
    <location>
        <begin position="1"/>
        <end position="18"/>
    </location>
</feature>
<evidence type="ECO:0000256" key="5">
    <source>
        <dbReference type="ARBA" id="ARBA00023136"/>
    </source>
</evidence>
<dbReference type="Pfam" id="PF20238">
    <property type="entry name" value="BIM1-like_dom"/>
    <property type="match status" value="1"/>
</dbReference>
<accession>A0AAW0GTV3</accession>
<organism evidence="11 12">
    <name type="scientific">Cerrena zonata</name>
    <dbReference type="NCBI Taxonomy" id="2478898"/>
    <lineage>
        <taxon>Eukaryota</taxon>
        <taxon>Fungi</taxon>
        <taxon>Dikarya</taxon>
        <taxon>Basidiomycota</taxon>
        <taxon>Agaricomycotina</taxon>
        <taxon>Agaricomycetes</taxon>
        <taxon>Polyporales</taxon>
        <taxon>Cerrenaceae</taxon>
        <taxon>Cerrena</taxon>
    </lineage>
</organism>
<feature type="domain" description="Copper acquisition factor BIM1-like" evidence="10">
    <location>
        <begin position="17"/>
        <end position="159"/>
    </location>
</feature>
<keyword evidence="4 9" id="KW-0732">Signal</keyword>